<feature type="non-terminal residue" evidence="1">
    <location>
        <position position="1"/>
    </location>
</feature>
<dbReference type="AlphaFoldDB" id="A0A2N5RU70"/>
<name>A0A2N5RU70_9BASI</name>
<sequence>HMHKDECSHWNGIHTVIAKILIANTLPATIPILIQTPLAHLHLRPYHLKPSKARPLSNRLILPLTVYKTTQTLKNNKRQMEEQVHRIWTVLSTFEGSSVACISEMLRHVSSGLYLEGVRIVGKFVIRYDEPITLSRLRPNVDGIADMTLLRVMAGITNPHSSQHVSCKPKPGQSLWMSGMSAMCLSSISCVTPNGPFLDLVPSPISLPRSPLSPYHHCTNLTPNHYSHQPMTICLPQPLIPEEPQTPDEPQVFLGKSISMNFPPNLRAP</sequence>
<evidence type="ECO:0000313" key="2">
    <source>
        <dbReference type="Proteomes" id="UP000235392"/>
    </source>
</evidence>
<gene>
    <name evidence="1" type="ORF">PCASD_26121</name>
</gene>
<proteinExistence type="predicted"/>
<evidence type="ECO:0000313" key="1">
    <source>
        <dbReference type="EMBL" id="PLW04533.1"/>
    </source>
</evidence>
<dbReference type="EMBL" id="PGCI01001540">
    <property type="protein sequence ID" value="PLW04533.1"/>
    <property type="molecule type" value="Genomic_DNA"/>
</dbReference>
<accession>A0A2N5RU70</accession>
<organism evidence="1 2">
    <name type="scientific">Puccinia coronata f. sp. avenae</name>
    <dbReference type="NCBI Taxonomy" id="200324"/>
    <lineage>
        <taxon>Eukaryota</taxon>
        <taxon>Fungi</taxon>
        <taxon>Dikarya</taxon>
        <taxon>Basidiomycota</taxon>
        <taxon>Pucciniomycotina</taxon>
        <taxon>Pucciniomycetes</taxon>
        <taxon>Pucciniales</taxon>
        <taxon>Pucciniaceae</taxon>
        <taxon>Puccinia</taxon>
    </lineage>
</organism>
<protein>
    <submittedName>
        <fullName evidence="1">Uncharacterized protein</fullName>
    </submittedName>
</protein>
<reference evidence="1 2" key="1">
    <citation type="submission" date="2017-11" db="EMBL/GenBank/DDBJ databases">
        <title>De novo assembly and phasing of dikaryotic genomes from two isolates of Puccinia coronata f. sp. avenae, the causal agent of oat crown rust.</title>
        <authorList>
            <person name="Miller M.E."/>
            <person name="Zhang Y."/>
            <person name="Omidvar V."/>
            <person name="Sperschneider J."/>
            <person name="Schwessinger B."/>
            <person name="Raley C."/>
            <person name="Palmer J.M."/>
            <person name="Garnica D."/>
            <person name="Upadhyaya N."/>
            <person name="Rathjen J."/>
            <person name="Taylor J.M."/>
            <person name="Park R.F."/>
            <person name="Dodds P.N."/>
            <person name="Hirsch C.D."/>
            <person name="Kianian S.F."/>
            <person name="Figueroa M."/>
        </authorList>
    </citation>
    <scope>NUCLEOTIDE SEQUENCE [LARGE SCALE GENOMIC DNA]</scope>
    <source>
        <strain evidence="1">12SD80</strain>
    </source>
</reference>
<comment type="caution">
    <text evidence="1">The sequence shown here is derived from an EMBL/GenBank/DDBJ whole genome shotgun (WGS) entry which is preliminary data.</text>
</comment>
<dbReference type="Proteomes" id="UP000235392">
    <property type="component" value="Unassembled WGS sequence"/>
</dbReference>